<dbReference type="Pfam" id="PF23352">
    <property type="entry name" value="IFT52_central"/>
    <property type="match status" value="1"/>
</dbReference>
<dbReference type="PANTHER" id="PTHR12969">
    <property type="entry name" value="NGD5/OSM-6/IFT52"/>
    <property type="match status" value="1"/>
</dbReference>
<dbReference type="EMBL" id="GEDV01009496">
    <property type="protein sequence ID" value="JAP79061.1"/>
    <property type="molecule type" value="Transcribed_RNA"/>
</dbReference>
<feature type="domain" description="IFT52 central" evidence="2">
    <location>
        <begin position="266"/>
        <end position="345"/>
    </location>
</feature>
<dbReference type="Pfam" id="PF21178">
    <property type="entry name" value="Itf52_C"/>
    <property type="match status" value="1"/>
</dbReference>
<organism evidence="4">
    <name type="scientific">Rhipicephalus appendiculatus</name>
    <name type="common">Brown ear tick</name>
    <dbReference type="NCBI Taxonomy" id="34631"/>
    <lineage>
        <taxon>Eukaryota</taxon>
        <taxon>Metazoa</taxon>
        <taxon>Ecdysozoa</taxon>
        <taxon>Arthropoda</taxon>
        <taxon>Chelicerata</taxon>
        <taxon>Arachnida</taxon>
        <taxon>Acari</taxon>
        <taxon>Parasitiformes</taxon>
        <taxon>Ixodida</taxon>
        <taxon>Ixodoidea</taxon>
        <taxon>Ixodidae</taxon>
        <taxon>Rhipicephalinae</taxon>
        <taxon>Rhipicephalus</taxon>
        <taxon>Rhipicephalus</taxon>
    </lineage>
</organism>
<evidence type="ECO:0000259" key="1">
    <source>
        <dbReference type="Pfam" id="PF21178"/>
    </source>
</evidence>
<dbReference type="InterPro" id="IPR055458">
    <property type="entry name" value="IFT52_GIFT"/>
</dbReference>
<dbReference type="InterPro" id="IPR039975">
    <property type="entry name" value="IFT52"/>
</dbReference>
<reference evidence="4" key="1">
    <citation type="journal article" date="2016" name="Ticks Tick Borne Dis.">
        <title>De novo assembly and annotation of the salivary gland transcriptome of Rhipicephalus appendiculatus male and female ticks during blood feeding.</title>
        <authorList>
            <person name="de Castro M.H."/>
            <person name="de Klerk D."/>
            <person name="Pienaar R."/>
            <person name="Latif A.A."/>
            <person name="Rees D.J."/>
            <person name="Mans B.J."/>
        </authorList>
    </citation>
    <scope>NUCLEOTIDE SEQUENCE</scope>
    <source>
        <tissue evidence="4">Salivary glands</tissue>
    </source>
</reference>
<dbReference type="Gene3D" id="6.10.250.2800">
    <property type="match status" value="1"/>
</dbReference>
<name>A0A131YME1_RHIAP</name>
<evidence type="ECO:0000259" key="2">
    <source>
        <dbReference type="Pfam" id="PF23352"/>
    </source>
</evidence>
<dbReference type="InterPro" id="IPR029062">
    <property type="entry name" value="Class_I_gatase-like"/>
</dbReference>
<dbReference type="AlphaFoldDB" id="A0A131YME1"/>
<proteinExistence type="predicted"/>
<evidence type="ECO:0000313" key="4">
    <source>
        <dbReference type="EMBL" id="JAP79061.1"/>
    </source>
</evidence>
<protein>
    <submittedName>
        <fullName evidence="4">N acetyllactosamine synthase</fullName>
    </submittedName>
</protein>
<accession>A0A131YME1</accession>
<dbReference type="InterPro" id="IPR048643">
    <property type="entry name" value="Itf52_C"/>
</dbReference>
<dbReference type="PANTHER" id="PTHR12969:SF7">
    <property type="entry name" value="INTRAFLAGELLAR TRANSPORT PROTEIN 52 HOMOLOG"/>
    <property type="match status" value="1"/>
</dbReference>
<dbReference type="Pfam" id="PF23355">
    <property type="entry name" value="IFT52_GIFT"/>
    <property type="match status" value="1"/>
</dbReference>
<dbReference type="GO" id="GO:0030992">
    <property type="term" value="C:intraciliary transport particle B"/>
    <property type="evidence" value="ECO:0007669"/>
    <property type="project" value="TreeGrafter"/>
</dbReference>
<dbReference type="GO" id="GO:0060271">
    <property type="term" value="P:cilium assembly"/>
    <property type="evidence" value="ECO:0007669"/>
    <property type="project" value="TreeGrafter"/>
</dbReference>
<dbReference type="GO" id="GO:0042073">
    <property type="term" value="P:intraciliary transport"/>
    <property type="evidence" value="ECO:0007669"/>
    <property type="project" value="TreeGrafter"/>
</dbReference>
<dbReference type="InterPro" id="IPR055460">
    <property type="entry name" value="IFT52_central"/>
</dbReference>
<dbReference type="CDD" id="cd23683">
    <property type="entry name" value="IFT52_CTD"/>
    <property type="match status" value="1"/>
</dbReference>
<feature type="domain" description="IFT52 GIFT" evidence="3">
    <location>
        <begin position="7"/>
        <end position="248"/>
    </location>
</feature>
<feature type="domain" description="Intraflagellar transport protein 52 C-terminal" evidence="1">
    <location>
        <begin position="357"/>
        <end position="403"/>
    </location>
</feature>
<dbReference type="SUPFAM" id="SSF52317">
    <property type="entry name" value="Class I glutamine amidotransferase-like"/>
    <property type="match status" value="1"/>
</dbReference>
<dbReference type="GO" id="GO:0005814">
    <property type="term" value="C:centriole"/>
    <property type="evidence" value="ECO:0007669"/>
    <property type="project" value="TreeGrafter"/>
</dbReference>
<evidence type="ECO:0000259" key="3">
    <source>
        <dbReference type="Pfam" id="PF23355"/>
    </source>
</evidence>
<dbReference type="GO" id="GO:0005929">
    <property type="term" value="C:cilium"/>
    <property type="evidence" value="ECO:0007669"/>
    <property type="project" value="TreeGrafter"/>
</dbReference>
<sequence>MGDKVFTILFDSSKHELFGVSDGYKVLQRRLKSMWQVHSGNAQISPDVLSGADVLVLGGPRQKFTETEFSALRDFVTQGGRLLVLVGEGGERRFQTNINFLLEEYGIVVNSDAVVRTVYHKYPHPKEALISDGILNRAVNRALEETALDTAPSGDSRGLTFVYPFGATLNVAKPAVALLSTGGCSFPVARPVCALYVGQKGVSGRIVVLGSCHLLSDHYLDKEDNSKIKDVLFHFLTSDQVQLNAIDAGDPEVYDYNPVPSLATIADAPFCCLQEGEELPNDHMELFRKQLYTLDNSMLPAVINAYEELGVPHEPLRLISPQFECPLPPLQPAVFPPCFREPSGPPLELFDLDEELSSESRRLAQLANKCTDEDLHYFLLQCGQVLGIGSAVGNPKQIVEHVLTRLVEFRKLNQAGAPREFTTHAVSYFSKPHPWLCMMLFGKTTSIS</sequence>